<organism evidence="2 3">
    <name type="scientific">Seminavis robusta</name>
    <dbReference type="NCBI Taxonomy" id="568900"/>
    <lineage>
        <taxon>Eukaryota</taxon>
        <taxon>Sar</taxon>
        <taxon>Stramenopiles</taxon>
        <taxon>Ochrophyta</taxon>
        <taxon>Bacillariophyta</taxon>
        <taxon>Bacillariophyceae</taxon>
        <taxon>Bacillariophycidae</taxon>
        <taxon>Naviculales</taxon>
        <taxon>Naviculaceae</taxon>
        <taxon>Seminavis</taxon>
    </lineage>
</organism>
<reference evidence="2" key="1">
    <citation type="submission" date="2020-06" db="EMBL/GenBank/DDBJ databases">
        <authorList>
            <consortium name="Plant Systems Biology data submission"/>
        </authorList>
    </citation>
    <scope>NUCLEOTIDE SEQUENCE</scope>
    <source>
        <strain evidence="2">D6</strain>
    </source>
</reference>
<dbReference type="Proteomes" id="UP001153069">
    <property type="component" value="Unassembled WGS sequence"/>
</dbReference>
<gene>
    <name evidence="2" type="ORF">SEMRO_3543_G349090.1</name>
</gene>
<evidence type="ECO:0000313" key="3">
    <source>
        <dbReference type="Proteomes" id="UP001153069"/>
    </source>
</evidence>
<dbReference type="EMBL" id="CAICTM010003541">
    <property type="protein sequence ID" value="CAB9531446.1"/>
    <property type="molecule type" value="Genomic_DNA"/>
</dbReference>
<feature type="region of interest" description="Disordered" evidence="1">
    <location>
        <begin position="67"/>
        <end position="99"/>
    </location>
</feature>
<accession>A0A9N8HZE6</accession>
<keyword evidence="3" id="KW-1185">Reference proteome</keyword>
<evidence type="ECO:0000256" key="1">
    <source>
        <dbReference type="SAM" id="MobiDB-lite"/>
    </source>
</evidence>
<feature type="compositionally biased region" description="Basic residues" evidence="1">
    <location>
        <begin position="40"/>
        <end position="55"/>
    </location>
</feature>
<protein>
    <submittedName>
        <fullName evidence="2">Uncharacterized protein</fullName>
    </submittedName>
</protein>
<dbReference type="AlphaFoldDB" id="A0A9N8HZE6"/>
<name>A0A9N8HZE6_9STRA</name>
<sequence>MPESSMTQCKLRHRPNLHVESDSVADASGEIAQPWNKVTSTKKGKKKLKKKKKKATCPSTSNICAELFSPTNKESDSSSSSPTSSEDSNSKPSPTQGFA</sequence>
<feature type="compositionally biased region" description="Low complexity" evidence="1">
    <location>
        <begin position="69"/>
        <end position="99"/>
    </location>
</feature>
<proteinExistence type="predicted"/>
<evidence type="ECO:0000313" key="2">
    <source>
        <dbReference type="EMBL" id="CAB9531446.1"/>
    </source>
</evidence>
<feature type="region of interest" description="Disordered" evidence="1">
    <location>
        <begin position="1"/>
        <end position="55"/>
    </location>
</feature>
<comment type="caution">
    <text evidence="2">The sequence shown here is derived from an EMBL/GenBank/DDBJ whole genome shotgun (WGS) entry which is preliminary data.</text>
</comment>